<reference evidence="3" key="1">
    <citation type="submission" date="2019-03" db="EMBL/GenBank/DDBJ databases">
        <title>Weissella sp. 26KH-42 Genome sequencing.</title>
        <authorList>
            <person name="Heo J."/>
            <person name="Kim S.-J."/>
            <person name="Kim J.-S."/>
            <person name="Hong S.-B."/>
            <person name="Kwon S.-W."/>
        </authorList>
    </citation>
    <scope>NUCLEOTIDE SEQUENCE [LARGE SCALE GENOMIC DNA]</scope>
    <source>
        <strain evidence="3">26KH-42</strain>
    </source>
</reference>
<dbReference type="InterPro" id="IPR006440">
    <property type="entry name" value="Doc"/>
</dbReference>
<dbReference type="NCBIfam" id="TIGR01550">
    <property type="entry name" value="DOC_P1"/>
    <property type="match status" value="1"/>
</dbReference>
<evidence type="ECO:0000313" key="3">
    <source>
        <dbReference type="Proteomes" id="UP000292886"/>
    </source>
</evidence>
<dbReference type="PROSITE" id="PS51459">
    <property type="entry name" value="FIDO"/>
    <property type="match status" value="1"/>
</dbReference>
<dbReference type="OrthoDB" id="9802752at2"/>
<dbReference type="Gene3D" id="1.20.120.1870">
    <property type="entry name" value="Fic/DOC protein, Fido domain"/>
    <property type="match status" value="1"/>
</dbReference>
<evidence type="ECO:0000313" key="2">
    <source>
        <dbReference type="EMBL" id="QBO37068.1"/>
    </source>
</evidence>
<dbReference type="Pfam" id="PF02661">
    <property type="entry name" value="Fic"/>
    <property type="match status" value="1"/>
</dbReference>
<dbReference type="PANTHER" id="PTHR39426:SF1">
    <property type="entry name" value="HOMOLOGY TO DEATH-ON-CURING PROTEIN OF PHAGE P1"/>
    <property type="match status" value="1"/>
</dbReference>
<dbReference type="KEGG" id="wei:EQG49_11690"/>
<accession>A0A4P6YW70</accession>
<organism evidence="2 3">
    <name type="scientific">Periweissella cryptocerci</name>
    <dbReference type="NCBI Taxonomy" id="2506420"/>
    <lineage>
        <taxon>Bacteria</taxon>
        <taxon>Bacillati</taxon>
        <taxon>Bacillota</taxon>
        <taxon>Bacilli</taxon>
        <taxon>Lactobacillales</taxon>
        <taxon>Lactobacillaceae</taxon>
        <taxon>Periweissella</taxon>
    </lineage>
</organism>
<protein>
    <submittedName>
        <fullName evidence="2">Type II toxin-antitoxin system death-on-curing family toxin</fullName>
    </submittedName>
</protein>
<dbReference type="SUPFAM" id="SSF140931">
    <property type="entry name" value="Fic-like"/>
    <property type="match status" value="1"/>
</dbReference>
<dbReference type="RefSeq" id="WP_133364145.1">
    <property type="nucleotide sequence ID" value="NZ_CP037940.1"/>
</dbReference>
<gene>
    <name evidence="2" type="ORF">EQG49_11690</name>
</gene>
<proteinExistence type="predicted"/>
<dbReference type="EMBL" id="CP037940">
    <property type="protein sequence ID" value="QBO37068.1"/>
    <property type="molecule type" value="Genomic_DNA"/>
</dbReference>
<dbReference type="Proteomes" id="UP000292886">
    <property type="component" value="Chromosome"/>
</dbReference>
<dbReference type="InterPro" id="IPR003812">
    <property type="entry name" value="Fido"/>
</dbReference>
<name>A0A4P6YW70_9LACO</name>
<dbReference type="GO" id="GO:0016301">
    <property type="term" value="F:kinase activity"/>
    <property type="evidence" value="ECO:0007669"/>
    <property type="project" value="InterPro"/>
</dbReference>
<dbReference type="InterPro" id="IPR053737">
    <property type="entry name" value="Type_II_TA_Toxin"/>
</dbReference>
<sequence>MRYLTEQDYIDINEFVVSEVGGTTFGVQSQESLEVVVEIAKIEYFGNEMYPTIYSKAAIILQKITKKHVFQDGNKRTSYESAKIFLEDNGYFQDTSLTVPEIKEFVLQVTNSKDSEEVTVIIAEWFKRHFHRL</sequence>
<dbReference type="InterPro" id="IPR036597">
    <property type="entry name" value="Fido-like_dom_sf"/>
</dbReference>
<dbReference type="AlphaFoldDB" id="A0A4P6YW70"/>
<dbReference type="PANTHER" id="PTHR39426">
    <property type="entry name" value="HOMOLOGY TO DEATH-ON-CURING PROTEIN OF PHAGE P1"/>
    <property type="match status" value="1"/>
</dbReference>
<keyword evidence="3" id="KW-1185">Reference proteome</keyword>
<evidence type="ECO:0000259" key="1">
    <source>
        <dbReference type="PROSITE" id="PS51459"/>
    </source>
</evidence>
<feature type="domain" description="Fido" evidence="1">
    <location>
        <begin position="4"/>
        <end position="128"/>
    </location>
</feature>